<keyword evidence="2" id="KW-0597">Phosphoprotein</keyword>
<keyword evidence="3" id="KW-0285">Flavoprotein</keyword>
<organism evidence="10 11">
    <name type="scientific">Mucilaginibacter segetis</name>
    <dbReference type="NCBI Taxonomy" id="2793071"/>
    <lineage>
        <taxon>Bacteria</taxon>
        <taxon>Pseudomonadati</taxon>
        <taxon>Bacteroidota</taxon>
        <taxon>Sphingobacteriia</taxon>
        <taxon>Sphingobacteriales</taxon>
        <taxon>Sphingobacteriaceae</taxon>
        <taxon>Mucilaginibacter</taxon>
    </lineage>
</organism>
<evidence type="ECO:0000256" key="9">
    <source>
        <dbReference type="SAM" id="Phobius"/>
    </source>
</evidence>
<evidence type="ECO:0000313" key="10">
    <source>
        <dbReference type="EMBL" id="MBK0378432.1"/>
    </source>
</evidence>
<evidence type="ECO:0000256" key="7">
    <source>
        <dbReference type="ARBA" id="ARBA00022989"/>
    </source>
</evidence>
<comment type="caution">
    <text evidence="10">The sequence shown here is derived from an EMBL/GenBank/DDBJ whole genome shotgun (WGS) entry which is preliminary data.</text>
</comment>
<keyword evidence="4" id="KW-0288">FMN</keyword>
<sequence length="282" mass="31611">MQESKIQLPLKADTLSFWTKDYFKYVPPAFLTLILLIGQLSFGILDTYLNIIASVCTAIIAELILGRLLFGVWKNPASAYISGISVGILIRSNMVWPYVVTALISIMSKYILRYKGRHLWNPSNFGVSWMLLMAPLSVAGLSIQWGSNFLPLAVIWILGLVIVNRAKRLHVTLTYVISFVVLAYVRSLITGDTFLSEVSPLTGPMYQLFVFFMITDPPTAVSTKRGRILVAILVAVVEFFLRLDSFIYAPFYALCLVGPLSKFIDMKMQAKKQVIITQPKNA</sequence>
<proteinExistence type="predicted"/>
<keyword evidence="6" id="KW-1278">Translocase</keyword>
<evidence type="ECO:0000256" key="3">
    <source>
        <dbReference type="ARBA" id="ARBA00022630"/>
    </source>
</evidence>
<evidence type="ECO:0000313" key="11">
    <source>
        <dbReference type="Proteomes" id="UP000613193"/>
    </source>
</evidence>
<feature type="transmembrane region" description="Helical" evidence="9">
    <location>
        <begin position="247"/>
        <end position="264"/>
    </location>
</feature>
<keyword evidence="11" id="KW-1185">Reference proteome</keyword>
<gene>
    <name evidence="10" type="ORF">I5M19_03885</name>
</gene>
<evidence type="ECO:0000256" key="5">
    <source>
        <dbReference type="ARBA" id="ARBA00022692"/>
    </source>
</evidence>
<feature type="transmembrane region" description="Helical" evidence="9">
    <location>
        <begin position="52"/>
        <end position="73"/>
    </location>
</feature>
<protein>
    <submittedName>
        <fullName evidence="10">RnfABCDGE type electron transport complex subunit D</fullName>
    </submittedName>
</protein>
<dbReference type="RefSeq" id="WP_200064215.1">
    <property type="nucleotide sequence ID" value="NZ_JAEHFW010000001.1"/>
</dbReference>
<evidence type="ECO:0000256" key="6">
    <source>
        <dbReference type="ARBA" id="ARBA00022967"/>
    </source>
</evidence>
<feature type="transmembrane region" description="Helical" evidence="9">
    <location>
        <begin position="173"/>
        <end position="189"/>
    </location>
</feature>
<dbReference type="PANTHER" id="PTHR30578:SF0">
    <property type="entry name" value="ION-TRANSLOCATING OXIDOREDUCTASE COMPLEX SUBUNIT D"/>
    <property type="match status" value="1"/>
</dbReference>
<keyword evidence="7 9" id="KW-1133">Transmembrane helix</keyword>
<evidence type="ECO:0000256" key="8">
    <source>
        <dbReference type="ARBA" id="ARBA00023136"/>
    </source>
</evidence>
<dbReference type="Proteomes" id="UP000613193">
    <property type="component" value="Unassembled WGS sequence"/>
</dbReference>
<dbReference type="PANTHER" id="PTHR30578">
    <property type="entry name" value="ELECTRON TRANSPORT COMPLEX PROTEIN RNFD"/>
    <property type="match status" value="1"/>
</dbReference>
<name>A0A934PS26_9SPHI</name>
<evidence type="ECO:0000256" key="1">
    <source>
        <dbReference type="ARBA" id="ARBA00022448"/>
    </source>
</evidence>
<dbReference type="InterPro" id="IPR004338">
    <property type="entry name" value="NqrB/RnfD"/>
</dbReference>
<reference evidence="10" key="1">
    <citation type="submission" date="2020-12" db="EMBL/GenBank/DDBJ databases">
        <title>Bacterial novel species Mucilaginibacter sp. SD-g isolated from soil.</title>
        <authorList>
            <person name="Jung H.-Y."/>
        </authorList>
    </citation>
    <scope>NUCLEOTIDE SEQUENCE</scope>
    <source>
        <strain evidence="10">SD-g</strain>
    </source>
</reference>
<dbReference type="GO" id="GO:0005886">
    <property type="term" value="C:plasma membrane"/>
    <property type="evidence" value="ECO:0007669"/>
    <property type="project" value="TreeGrafter"/>
</dbReference>
<dbReference type="GO" id="GO:0055085">
    <property type="term" value="P:transmembrane transport"/>
    <property type="evidence" value="ECO:0007669"/>
    <property type="project" value="InterPro"/>
</dbReference>
<evidence type="ECO:0000256" key="4">
    <source>
        <dbReference type="ARBA" id="ARBA00022643"/>
    </source>
</evidence>
<feature type="transmembrane region" description="Helical" evidence="9">
    <location>
        <begin position="149"/>
        <end position="166"/>
    </location>
</feature>
<feature type="transmembrane region" description="Helical" evidence="9">
    <location>
        <begin position="124"/>
        <end position="143"/>
    </location>
</feature>
<dbReference type="Pfam" id="PF03116">
    <property type="entry name" value="NQR2_RnfD_RnfE"/>
    <property type="match status" value="1"/>
</dbReference>
<feature type="transmembrane region" description="Helical" evidence="9">
    <location>
        <begin position="25"/>
        <end position="45"/>
    </location>
</feature>
<dbReference type="EMBL" id="JAEHFW010000001">
    <property type="protein sequence ID" value="MBK0378432.1"/>
    <property type="molecule type" value="Genomic_DNA"/>
</dbReference>
<keyword evidence="1" id="KW-0813">Transport</keyword>
<feature type="transmembrane region" description="Helical" evidence="9">
    <location>
        <begin position="93"/>
        <end position="112"/>
    </location>
</feature>
<keyword evidence="8 9" id="KW-0472">Membrane</keyword>
<keyword evidence="5 9" id="KW-0812">Transmembrane</keyword>
<accession>A0A934PS26</accession>
<evidence type="ECO:0000256" key="2">
    <source>
        <dbReference type="ARBA" id="ARBA00022553"/>
    </source>
</evidence>
<dbReference type="AlphaFoldDB" id="A0A934PS26"/>